<feature type="domain" description="Piwi" evidence="3">
    <location>
        <begin position="393"/>
        <end position="678"/>
    </location>
</feature>
<accession>A0A5B8V527</accession>
<gene>
    <name evidence="4" type="ORF">FRZ67_02100</name>
</gene>
<dbReference type="InterPro" id="IPR003165">
    <property type="entry name" value="Piwi"/>
</dbReference>
<dbReference type="OrthoDB" id="1388275at2"/>
<evidence type="ECO:0000256" key="2">
    <source>
        <dbReference type="ARBA" id="ARBA00035032"/>
    </source>
</evidence>
<evidence type="ECO:0000259" key="3">
    <source>
        <dbReference type="PROSITE" id="PS50822"/>
    </source>
</evidence>
<dbReference type="SUPFAM" id="SSF53098">
    <property type="entry name" value="Ribonuclease H-like"/>
    <property type="match status" value="1"/>
</dbReference>
<keyword evidence="5" id="KW-1185">Reference proteome</keyword>
<name>A0A5B8V527_9BACT</name>
<dbReference type="Gene3D" id="3.40.50.2300">
    <property type="match status" value="1"/>
</dbReference>
<dbReference type="PROSITE" id="PS50822">
    <property type="entry name" value="PIWI"/>
    <property type="match status" value="1"/>
</dbReference>
<evidence type="ECO:0000313" key="5">
    <source>
        <dbReference type="Proteomes" id="UP000321533"/>
    </source>
</evidence>
<comment type="similarity">
    <text evidence="1">Belongs to the argonaute family. Long pAgo subfamily.</text>
</comment>
<dbReference type="Gene3D" id="3.30.420.10">
    <property type="entry name" value="Ribonuclease H-like superfamily/Ribonuclease H"/>
    <property type="match status" value="1"/>
</dbReference>
<dbReference type="KEGG" id="pgin:FRZ67_02100"/>
<dbReference type="EMBL" id="CP042435">
    <property type="protein sequence ID" value="QEC66155.1"/>
    <property type="molecule type" value="Genomic_DNA"/>
</dbReference>
<organism evidence="4 5">
    <name type="scientific">Panacibacter ginsenosidivorans</name>
    <dbReference type="NCBI Taxonomy" id="1813871"/>
    <lineage>
        <taxon>Bacteria</taxon>
        <taxon>Pseudomonadati</taxon>
        <taxon>Bacteroidota</taxon>
        <taxon>Chitinophagia</taxon>
        <taxon>Chitinophagales</taxon>
        <taxon>Chitinophagaceae</taxon>
        <taxon>Panacibacter</taxon>
    </lineage>
</organism>
<dbReference type="InterPro" id="IPR012337">
    <property type="entry name" value="RNaseH-like_sf"/>
</dbReference>
<evidence type="ECO:0000313" key="4">
    <source>
        <dbReference type="EMBL" id="QEC66155.1"/>
    </source>
</evidence>
<dbReference type="SMART" id="SM00950">
    <property type="entry name" value="Piwi"/>
    <property type="match status" value="1"/>
</dbReference>
<reference evidence="4 5" key="1">
    <citation type="journal article" date="2016" name="Int. J. Syst. Evol. Microbiol.">
        <title>Panacibacter ginsenosidivorans gen. nov., sp. nov., with ginsenoside converting activity isolated from soil of a ginseng field.</title>
        <authorList>
            <person name="Siddiqi M.Z."/>
            <person name="Muhammad Shafi S."/>
            <person name="Choi K.D."/>
            <person name="Im W.T."/>
        </authorList>
    </citation>
    <scope>NUCLEOTIDE SEQUENCE [LARGE SCALE GENOMIC DNA]</scope>
    <source>
        <strain evidence="4 5">Gsoil1550</strain>
    </source>
</reference>
<evidence type="ECO:0000256" key="1">
    <source>
        <dbReference type="ARBA" id="ARBA00035012"/>
    </source>
</evidence>
<protein>
    <recommendedName>
        <fullName evidence="2">Protein argonaute</fullName>
    </recommendedName>
</protein>
<sequence length="692" mass="80292">MSQQSLILNIIPFQPPILEKEFAFYTKKQDSFCPIHVDDLQGLIEGLVDTQDLDFEQWLYTDFQEPREDAIIISVNLQESIHFAAHYYRYLIRQHFKGIADAMRPSFTNEIEVWFKHYSQPDPRYTIYNLFTLKIQHHRITNGPEMIVSYDGTTKVLNMSLAELGSIDTTQLNWIKADKELHKYKYLPLDYKQHLDKLHIVLTNTLKPAFDIAFDIPSTGNRYPKYWELLNDFYKKYLNTAHFKNVIPLCNNGFHFVPEDKVQMTLPGSNDLLFGLDRLGTEPKTDMKRKGPYKPTAANNVRFIFIYQQSDKNGAVARLYNYFKNGMKAKDQQGNEYTAFPPIHDFIKQPLLFDDGAGIAFQNITTAVQEVQKGVKNLQKKPGIQYIAIYVTPVSRFVDDEEQKKVYFRIKEILLQEGITSQVVYKDNISKDAFKYYLPNIEIAILAKLGGIPWRLNRIKSDELIVGIGAFYSVTRKTRYVGSAFCFNNEGVFEGFDCFTADDTKMLAGSIRVAVSKYVVDHYTTKRLIIHFYKDISKKEIQPIVDTLHTLGLSIPVIVVTINKTESKELLAFDTKNQNLMPYSGTILKVGKKEYLLFNNTRYNPTSQVTAKEYHFPVKVSFAATKPELLEDENLITELMDQVYQFSRMYWKSVSQQNLPVTIKYPEMVAQIYPHFESNTLPEFARKNLWFL</sequence>
<dbReference type="Pfam" id="PF02171">
    <property type="entry name" value="Piwi"/>
    <property type="match status" value="1"/>
</dbReference>
<dbReference type="Proteomes" id="UP000321533">
    <property type="component" value="Chromosome"/>
</dbReference>
<proteinExistence type="inferred from homology"/>
<dbReference type="InterPro" id="IPR036397">
    <property type="entry name" value="RNaseH_sf"/>
</dbReference>
<dbReference type="AlphaFoldDB" id="A0A5B8V527"/>
<dbReference type="GO" id="GO:0003676">
    <property type="term" value="F:nucleic acid binding"/>
    <property type="evidence" value="ECO:0007669"/>
    <property type="project" value="InterPro"/>
</dbReference>
<dbReference type="RefSeq" id="WP_147187955.1">
    <property type="nucleotide sequence ID" value="NZ_CP042435.1"/>
</dbReference>